<dbReference type="GO" id="GO:0003700">
    <property type="term" value="F:DNA-binding transcription factor activity"/>
    <property type="evidence" value="ECO:0007669"/>
    <property type="project" value="InterPro"/>
</dbReference>
<keyword evidence="3" id="KW-0804">Transcription</keyword>
<dbReference type="PROSITE" id="PS00041">
    <property type="entry name" value="HTH_ARAC_FAMILY_1"/>
    <property type="match status" value="1"/>
</dbReference>
<dbReference type="GO" id="GO:0043565">
    <property type="term" value="F:sequence-specific DNA binding"/>
    <property type="evidence" value="ECO:0007669"/>
    <property type="project" value="InterPro"/>
</dbReference>
<dbReference type="PROSITE" id="PS01124">
    <property type="entry name" value="HTH_ARAC_FAMILY_2"/>
    <property type="match status" value="1"/>
</dbReference>
<dbReference type="InterPro" id="IPR018062">
    <property type="entry name" value="HTH_AraC-typ_CS"/>
</dbReference>
<keyword evidence="2" id="KW-0238">DNA-binding</keyword>
<sequence length="301" mass="33757">MDNDRAHRRTSAESLKDHLNGRLLTKSEGEAWNKVLVHLLSHRPQETSLLVPAVAEPLLVWITSGAAIIEERELNGEWLGSEVSAGDFFLTHSPTPYEMRWTSRGPDPFQVMHVYLGRPVWDDAVAEIRPGGQLQLQDVSGKRDDQISSLLGLIGTELTSPHDPSEMYVQGLAHALAIHLVRTYSDVNAKVPRKRGALPAFKLRRVTDLMQNALDREFSLEALAAEAGLSPFHFSRVFKQSMGFSPSAYFIRMRMAEARRLLRETDKAIIEIGLDVGYSSPSHFAQVFRKEVGVTPSEYRD</sequence>
<evidence type="ECO:0000259" key="4">
    <source>
        <dbReference type="PROSITE" id="PS01124"/>
    </source>
</evidence>
<feature type="domain" description="HTH araC/xylS-type" evidence="4">
    <location>
        <begin position="204"/>
        <end position="301"/>
    </location>
</feature>
<dbReference type="Gene3D" id="1.10.10.60">
    <property type="entry name" value="Homeodomain-like"/>
    <property type="match status" value="2"/>
</dbReference>
<dbReference type="PRINTS" id="PR00032">
    <property type="entry name" value="HTHARAC"/>
</dbReference>
<dbReference type="RefSeq" id="WP_106709289.1">
    <property type="nucleotide sequence ID" value="NZ_PGGO01000001.1"/>
</dbReference>
<keyword evidence="6" id="KW-1185">Reference proteome</keyword>
<dbReference type="SUPFAM" id="SSF46689">
    <property type="entry name" value="Homeodomain-like"/>
    <property type="match status" value="2"/>
</dbReference>
<comment type="caution">
    <text evidence="5">The sequence shown here is derived from an EMBL/GenBank/DDBJ whole genome shotgun (WGS) entry which is preliminary data.</text>
</comment>
<evidence type="ECO:0000256" key="3">
    <source>
        <dbReference type="ARBA" id="ARBA00023163"/>
    </source>
</evidence>
<gene>
    <name evidence="5" type="ORF">CU102_02125</name>
</gene>
<evidence type="ECO:0000256" key="1">
    <source>
        <dbReference type="ARBA" id="ARBA00023015"/>
    </source>
</evidence>
<dbReference type="Proteomes" id="UP000241444">
    <property type="component" value="Unassembled WGS sequence"/>
</dbReference>
<dbReference type="InterPro" id="IPR050204">
    <property type="entry name" value="AraC_XylS_family_regulators"/>
</dbReference>
<evidence type="ECO:0000313" key="6">
    <source>
        <dbReference type="Proteomes" id="UP000241444"/>
    </source>
</evidence>
<keyword evidence="1" id="KW-0805">Transcription regulation</keyword>
<dbReference type="AlphaFoldDB" id="A0A2P7BWN4"/>
<reference evidence="6" key="1">
    <citation type="submission" date="2017-11" db="EMBL/GenBank/DDBJ databases">
        <authorList>
            <person name="Kuznetsova I."/>
            <person name="Sazanova A."/>
            <person name="Chirak E."/>
            <person name="Safronova V."/>
            <person name="Willems A."/>
        </authorList>
    </citation>
    <scope>NUCLEOTIDE SEQUENCE [LARGE SCALE GENOMIC DNA]</scope>
    <source>
        <strain evidence="6">STM 196</strain>
    </source>
</reference>
<dbReference type="InterPro" id="IPR020449">
    <property type="entry name" value="Tscrpt_reg_AraC-type_HTH"/>
</dbReference>
<organism evidence="5 6">
    <name type="scientific">Phyllobacterium brassicacearum</name>
    <dbReference type="NCBI Taxonomy" id="314235"/>
    <lineage>
        <taxon>Bacteria</taxon>
        <taxon>Pseudomonadati</taxon>
        <taxon>Pseudomonadota</taxon>
        <taxon>Alphaproteobacteria</taxon>
        <taxon>Hyphomicrobiales</taxon>
        <taxon>Phyllobacteriaceae</taxon>
        <taxon>Phyllobacterium</taxon>
    </lineage>
</organism>
<evidence type="ECO:0000313" key="5">
    <source>
        <dbReference type="EMBL" id="PSH70867.1"/>
    </source>
</evidence>
<dbReference type="OrthoDB" id="186587at2"/>
<evidence type="ECO:0000256" key="2">
    <source>
        <dbReference type="ARBA" id="ARBA00023125"/>
    </source>
</evidence>
<dbReference type="InterPro" id="IPR009057">
    <property type="entry name" value="Homeodomain-like_sf"/>
</dbReference>
<accession>A0A2P7BWN4</accession>
<dbReference type="Pfam" id="PF12833">
    <property type="entry name" value="HTH_18"/>
    <property type="match status" value="1"/>
</dbReference>
<dbReference type="InterPro" id="IPR018060">
    <property type="entry name" value="HTH_AraC"/>
</dbReference>
<proteinExistence type="predicted"/>
<dbReference type="PANTHER" id="PTHR46796:SF6">
    <property type="entry name" value="ARAC SUBFAMILY"/>
    <property type="match status" value="1"/>
</dbReference>
<name>A0A2P7BWN4_9HYPH</name>
<protein>
    <submittedName>
        <fullName evidence="5">AraC family transcriptional regulator</fullName>
    </submittedName>
</protein>
<dbReference type="EMBL" id="PGGO01000001">
    <property type="protein sequence ID" value="PSH70867.1"/>
    <property type="molecule type" value="Genomic_DNA"/>
</dbReference>
<dbReference type="PANTHER" id="PTHR46796">
    <property type="entry name" value="HTH-TYPE TRANSCRIPTIONAL ACTIVATOR RHAS-RELATED"/>
    <property type="match status" value="1"/>
</dbReference>
<dbReference type="SMART" id="SM00342">
    <property type="entry name" value="HTH_ARAC"/>
    <property type="match status" value="1"/>
</dbReference>